<keyword evidence="3" id="KW-1185">Reference proteome</keyword>
<keyword evidence="1" id="KW-0472">Membrane</keyword>
<dbReference type="AlphaFoldDB" id="A0A5N0T8I6"/>
<protein>
    <submittedName>
        <fullName evidence="2">Uncharacterized protein</fullName>
    </submittedName>
</protein>
<proteinExistence type="predicted"/>
<dbReference type="SUPFAM" id="SSF48452">
    <property type="entry name" value="TPR-like"/>
    <property type="match status" value="2"/>
</dbReference>
<reference evidence="2 3" key="1">
    <citation type="submission" date="2019-09" db="EMBL/GenBank/DDBJ databases">
        <title>Wenzhouxiangella sp. Genome sequencing and assembly.</title>
        <authorList>
            <person name="Zhang R."/>
        </authorList>
    </citation>
    <scope>NUCLEOTIDE SEQUENCE [LARGE SCALE GENOMIC DNA]</scope>
    <source>
        <strain evidence="2 3">W260</strain>
    </source>
</reference>
<keyword evidence="1" id="KW-0812">Transmembrane</keyword>
<evidence type="ECO:0000313" key="3">
    <source>
        <dbReference type="Proteomes" id="UP000325372"/>
    </source>
</evidence>
<dbReference type="Gene3D" id="3.40.50.10070">
    <property type="entry name" value="TolB, N-terminal domain"/>
    <property type="match status" value="1"/>
</dbReference>
<sequence>MSLVEELKRRNVFRVGIAYVVVAWLVMQVADVVFDAIGSPDWVMKTLLVVLAIGLVFAIIFAWAFELTPEGIKREHEVNRETSITRTTGRKLDRVIIGVLVLALGYFAWDKFLGGDTPVTADDAATPSTPENTTPTELDESIAVLPFVNMSANAENEYFSDGLSEELLNLLAKVDGLKVAARTSSFKFKGAEADINEIGQALNVATVLEGSVRRSGNQARITAQLIKVDDGFHLWSETYDRELDNIFEVQDEIARAIVDALKLPLLGEDESAVAHQSASFEAYDLYLLGRHHLRELNADGFAKATDYFKRAVELDPQFAPAWARLGEAYMGSSDYGSLPLEDAIALATPAIDQALSLDPALAEARMAKSLLDSYRGEFVDALAVAEAVLAEDPDNIDAIHAVASLVGESDPARQVELAAAAMSVDPLSELSRDMAVRAATIEGGYDAAQALLSDWISREPDNPGLYESWVTVARWYARMDIAIEQARRVHELRDGDVMPAALLVMMHLRIEDPDGAAYWLEQARSRGPDSRWATWSARYFQEYQGEMETLVTEIGAMVGSGEALSPDHLTLYGETLIRLGRNEEARRVLSEALQKAGGRPDQPPRTGEVRSLSLLANISPEGPERQALIDRVRLGIDHFLANFSDMPFSHVHAARLAALTGDRPGLFAALDRAIELGETGATWTETDPIFAAWRDEPQFREVLARMRQNAARQRDSLAAGDAL</sequence>
<dbReference type="Proteomes" id="UP000325372">
    <property type="component" value="Unassembled WGS sequence"/>
</dbReference>
<dbReference type="EMBL" id="VYXP01000005">
    <property type="protein sequence ID" value="KAA9131343.1"/>
    <property type="molecule type" value="Genomic_DNA"/>
</dbReference>
<evidence type="ECO:0000313" key="2">
    <source>
        <dbReference type="EMBL" id="KAA9131343.1"/>
    </source>
</evidence>
<keyword evidence="1" id="KW-1133">Transmembrane helix</keyword>
<comment type="caution">
    <text evidence="2">The sequence shown here is derived from an EMBL/GenBank/DDBJ whole genome shotgun (WGS) entry which is preliminary data.</text>
</comment>
<dbReference type="PANTHER" id="PTHR12558">
    <property type="entry name" value="CELL DIVISION CYCLE 16,23,27"/>
    <property type="match status" value="1"/>
</dbReference>
<dbReference type="RefSeq" id="WP_150863993.1">
    <property type="nucleotide sequence ID" value="NZ_VYXP01000005.1"/>
</dbReference>
<evidence type="ECO:0000256" key="1">
    <source>
        <dbReference type="SAM" id="Phobius"/>
    </source>
</evidence>
<gene>
    <name evidence="2" type="ORF">F3N42_08450</name>
</gene>
<feature type="transmembrane region" description="Helical" evidence="1">
    <location>
        <begin position="92"/>
        <end position="109"/>
    </location>
</feature>
<organism evidence="2 3">
    <name type="scientific">Marinihelvus fidelis</name>
    <dbReference type="NCBI Taxonomy" id="2613842"/>
    <lineage>
        <taxon>Bacteria</taxon>
        <taxon>Pseudomonadati</taxon>
        <taxon>Pseudomonadota</taxon>
        <taxon>Gammaproteobacteria</taxon>
        <taxon>Chromatiales</taxon>
        <taxon>Wenzhouxiangellaceae</taxon>
        <taxon>Marinihelvus</taxon>
    </lineage>
</organism>
<dbReference type="PANTHER" id="PTHR12558:SF13">
    <property type="entry name" value="CELL DIVISION CYCLE PROTEIN 27 HOMOLOG"/>
    <property type="match status" value="1"/>
</dbReference>
<accession>A0A5N0T8I6</accession>
<name>A0A5N0T8I6_9GAMM</name>
<feature type="transmembrane region" description="Helical" evidence="1">
    <location>
        <begin position="42"/>
        <end position="65"/>
    </location>
</feature>
<dbReference type="Gene3D" id="1.25.40.10">
    <property type="entry name" value="Tetratricopeptide repeat domain"/>
    <property type="match status" value="1"/>
</dbReference>
<feature type="transmembrane region" description="Helical" evidence="1">
    <location>
        <begin position="12"/>
        <end position="30"/>
    </location>
</feature>
<dbReference type="InterPro" id="IPR011990">
    <property type="entry name" value="TPR-like_helical_dom_sf"/>
</dbReference>